<comment type="similarity">
    <text evidence="2">Belongs to the CPA3 antiporters (TC 2.A.63) subunit F family.</text>
</comment>
<accession>A0A072RIF5</accession>
<feature type="transmembrane region" description="Helical" evidence="8">
    <location>
        <begin position="39"/>
        <end position="56"/>
    </location>
</feature>
<dbReference type="RefSeq" id="WP_041849036.1">
    <property type="nucleotide sequence ID" value="NZ_KL503802.1"/>
</dbReference>
<dbReference type="STRING" id="1293911.H710_00247"/>
<evidence type="ECO:0000313" key="10">
    <source>
        <dbReference type="Proteomes" id="UP000031740"/>
    </source>
</evidence>
<evidence type="ECO:0000256" key="4">
    <source>
        <dbReference type="ARBA" id="ARBA00022475"/>
    </source>
</evidence>
<reference evidence="9 10" key="1">
    <citation type="submission" date="2013-04" db="EMBL/GenBank/DDBJ databases">
        <title>The Genome Sequence of Bartonella bacilliformis Ver097.</title>
        <authorList>
            <consortium name="The Broad Institute Genomics Platform"/>
            <consortium name="The Broad Institute Genome Sequencing Center for Infectious Disease"/>
            <person name="Feldgarden M."/>
            <person name="Kirby J."/>
            <person name="Birtles R."/>
            <person name="Dasch G."/>
            <person name="Hendrix L."/>
            <person name="Koehler J."/>
            <person name="Walker B."/>
            <person name="Young S.K."/>
            <person name="Zeng Q."/>
            <person name="Gargeya S."/>
            <person name="Fitzgerald M."/>
            <person name="Haas B."/>
            <person name="Abouelleil A."/>
            <person name="Allen A.W."/>
            <person name="Alvarado L."/>
            <person name="Arachchi H.M."/>
            <person name="Berlin A.M."/>
            <person name="Chapman S.B."/>
            <person name="Gainer-Dewar J."/>
            <person name="Goldberg J."/>
            <person name="Griggs A."/>
            <person name="Gujja S."/>
            <person name="Hansen M."/>
            <person name="Howarth C."/>
            <person name="Imamovic A."/>
            <person name="Ireland A."/>
            <person name="Larimer J."/>
            <person name="McCowan C."/>
            <person name="Murphy C."/>
            <person name="Pearson M."/>
            <person name="Poon T.W."/>
            <person name="Priest M."/>
            <person name="Roberts A."/>
            <person name="Saif S."/>
            <person name="Shea T."/>
            <person name="Sisk P."/>
            <person name="Sykes S."/>
            <person name="Wortman J."/>
            <person name="Nusbaum C."/>
            <person name="Birren B."/>
        </authorList>
    </citation>
    <scope>NUCLEOTIDE SEQUENCE [LARGE SCALE GENOMIC DNA]</scope>
    <source>
        <strain evidence="9 10">Ver097</strain>
    </source>
</reference>
<keyword evidence="3" id="KW-0813">Transport</keyword>
<keyword evidence="4" id="KW-1003">Cell membrane</keyword>
<dbReference type="Proteomes" id="UP000031740">
    <property type="component" value="Unassembled WGS sequence"/>
</dbReference>
<keyword evidence="7 8" id="KW-0472">Membrane</keyword>
<proteinExistence type="inferred from homology"/>
<dbReference type="InterPro" id="IPR007208">
    <property type="entry name" value="MrpF/PhaF-like"/>
</dbReference>
<feature type="transmembrane region" description="Helical" evidence="8">
    <location>
        <begin position="6"/>
        <end position="27"/>
    </location>
</feature>
<evidence type="ECO:0008006" key="11">
    <source>
        <dbReference type="Google" id="ProtNLM"/>
    </source>
</evidence>
<gene>
    <name evidence="9" type="ORF">H710_00247</name>
</gene>
<name>A0A072RIF5_BARBA</name>
<comment type="subcellular location">
    <subcellularLocation>
        <location evidence="1">Cell membrane</location>
        <topology evidence="1">Multi-pass membrane protein</topology>
    </subcellularLocation>
</comment>
<dbReference type="NCBIfam" id="NF004812">
    <property type="entry name" value="PRK06161.1"/>
    <property type="match status" value="1"/>
</dbReference>
<evidence type="ECO:0000256" key="3">
    <source>
        <dbReference type="ARBA" id="ARBA00022448"/>
    </source>
</evidence>
<feature type="transmembrane region" description="Helical" evidence="8">
    <location>
        <begin position="62"/>
        <end position="84"/>
    </location>
</feature>
<dbReference type="PANTHER" id="PTHR34702">
    <property type="entry name" value="NA(+)/H(+) ANTIPORTER SUBUNIT F1"/>
    <property type="match status" value="1"/>
</dbReference>
<keyword evidence="6 8" id="KW-1133">Transmembrane helix</keyword>
<dbReference type="PANTHER" id="PTHR34702:SF1">
    <property type="entry name" value="NA(+)_H(+) ANTIPORTER SUBUNIT F"/>
    <property type="match status" value="1"/>
</dbReference>
<dbReference type="PATRIC" id="fig|1293911.3.peg.256"/>
<organism evidence="9 10">
    <name type="scientific">Bartonella bacilliformis Ver097</name>
    <dbReference type="NCBI Taxonomy" id="1293911"/>
    <lineage>
        <taxon>Bacteria</taxon>
        <taxon>Pseudomonadati</taxon>
        <taxon>Pseudomonadota</taxon>
        <taxon>Alphaproteobacteria</taxon>
        <taxon>Hyphomicrobiales</taxon>
        <taxon>Bartonellaceae</taxon>
        <taxon>Bartonella</taxon>
    </lineage>
</organism>
<dbReference type="GO" id="GO:0015385">
    <property type="term" value="F:sodium:proton antiporter activity"/>
    <property type="evidence" value="ECO:0007669"/>
    <property type="project" value="TreeGrafter"/>
</dbReference>
<sequence length="94" mass="10521">MSMIILYWALFISQIFLSLAIVVVAVFRLVRGPRAQDRIVGLDALYMTTILLFILFDLRSGTIIYFEAALIIGLLGPISSIALAKFLMRGEIIE</sequence>
<dbReference type="GO" id="GO:0005886">
    <property type="term" value="C:plasma membrane"/>
    <property type="evidence" value="ECO:0007669"/>
    <property type="project" value="UniProtKB-SubCell"/>
</dbReference>
<evidence type="ECO:0000256" key="8">
    <source>
        <dbReference type="SAM" id="Phobius"/>
    </source>
</evidence>
<evidence type="ECO:0000256" key="5">
    <source>
        <dbReference type="ARBA" id="ARBA00022692"/>
    </source>
</evidence>
<keyword evidence="5 8" id="KW-0812">Transmembrane</keyword>
<evidence type="ECO:0000256" key="7">
    <source>
        <dbReference type="ARBA" id="ARBA00023136"/>
    </source>
</evidence>
<evidence type="ECO:0000313" key="9">
    <source>
        <dbReference type="EMBL" id="KEG21299.1"/>
    </source>
</evidence>
<protein>
    <recommendedName>
        <fullName evidence="11">K+/H+ antiporter subunit F</fullName>
    </recommendedName>
</protein>
<dbReference type="HOGENOM" id="CLU_125825_1_3_5"/>
<evidence type="ECO:0000256" key="1">
    <source>
        <dbReference type="ARBA" id="ARBA00004651"/>
    </source>
</evidence>
<comment type="caution">
    <text evidence="9">The sequence shown here is derived from an EMBL/GenBank/DDBJ whole genome shotgun (WGS) entry which is preliminary data.</text>
</comment>
<evidence type="ECO:0000256" key="6">
    <source>
        <dbReference type="ARBA" id="ARBA00022989"/>
    </source>
</evidence>
<dbReference type="AlphaFoldDB" id="A0A072RIF5"/>
<dbReference type="EMBL" id="ASIV01000001">
    <property type="protein sequence ID" value="KEG21299.1"/>
    <property type="molecule type" value="Genomic_DNA"/>
</dbReference>
<dbReference type="Pfam" id="PF04066">
    <property type="entry name" value="MrpF_PhaF"/>
    <property type="match status" value="1"/>
</dbReference>
<evidence type="ECO:0000256" key="2">
    <source>
        <dbReference type="ARBA" id="ARBA00009212"/>
    </source>
</evidence>